<evidence type="ECO:0000256" key="12">
    <source>
        <dbReference type="ARBA" id="ARBA00064215"/>
    </source>
</evidence>
<dbReference type="RefSeq" id="XP_024499201.1">
    <property type="nucleotide sequence ID" value="XM_024652296.1"/>
</dbReference>
<dbReference type="InterPro" id="IPR046349">
    <property type="entry name" value="C1-like_sf"/>
</dbReference>
<sequence>MTVPAYLFTIHYDGTISIHIKLPDNFSINFFFYTPINLLSRLAARHGITVGKAISLILQKRGIQPELCTVTVDKNPQSDQIDLNLDILELATLLPRKELWVHSDFINLSMTIRHNFERKTFFTVPYCDHCHKLILLNGFRCTLCNFQFHQKCSYNVPEYCDLIKQLKENPQCYSELMKACESYGDDPTAKLASNILESLHTPLQSSPPISLDEVTSQSLKRQSALRQHQIRSNGNVINEKYAIRSLHNAPNTREISSSTPNINIIEDNYNITDTLPLKHLEDLQMPNSASYSNFGFPYLSSSRDSNSPNLKRNNALIKKNPHRPSSRHLNPNINNNFDPSLDLPHSGPNCGSLLSMPTSTCSSPCQKQDIPKLLLGNLLTYEPLSAPPTKDSGSFFSDKFMPFGFDVVGNSKFSLTASTTNQILAGNYDTRRITPKDCWEISRERVEFGAKIGSGSFGTVYRGHYCGPVAIKKINTRGEPSEAQLVAFKNEVAVLKYIRHGNVLLFMGWCRTPELCIVTQWCEGSSLYKHLHVNEPKWELDIPKIIDISKQVSNGMGYLHSKGIIHRDLKSNNIFITSDGTVKIGDFGLATVKQTWTDDKLKQRPTGSILWMAPEIIRMKVEDPYTIYSDVYAFGIVLYELLSNSLPYEGINNRDAIFFMVGMGKLKPDLKKLRRGCPKSMKVLVKNCIQYERGERPNFQIILGTLQDIKRNLPKLQKSISAPNLNRLEESNKIDLLTASKNQPPSTPLFTNDNTDKLVKC</sequence>
<dbReference type="InterPro" id="IPR002219">
    <property type="entry name" value="PKC_DAG/PE"/>
</dbReference>
<dbReference type="Gene3D" id="3.30.60.20">
    <property type="match status" value="1"/>
</dbReference>
<dbReference type="GO" id="GO:0004709">
    <property type="term" value="F:MAP kinase kinase kinase activity"/>
    <property type="evidence" value="ECO:0007669"/>
    <property type="project" value="TreeGrafter"/>
</dbReference>
<dbReference type="Proteomes" id="UP000035682">
    <property type="component" value="Unplaced"/>
</dbReference>
<evidence type="ECO:0000259" key="18">
    <source>
        <dbReference type="PROSITE" id="PS50081"/>
    </source>
</evidence>
<evidence type="ECO:0000256" key="15">
    <source>
        <dbReference type="PROSITE-ProRule" id="PRU10141"/>
    </source>
</evidence>
<evidence type="ECO:0000256" key="9">
    <source>
        <dbReference type="ARBA" id="ARBA00022840"/>
    </source>
</evidence>
<dbReference type="PROSITE" id="PS00107">
    <property type="entry name" value="PROTEIN_KINASE_ATP"/>
    <property type="match status" value="1"/>
</dbReference>
<dbReference type="OrthoDB" id="774951at2759"/>
<dbReference type="OMA" id="MYLMEYQ"/>
<dbReference type="WormBase" id="SRAE_X000173200">
    <property type="protein sequence ID" value="SRP08669"/>
    <property type="gene ID" value="WBGene00267308"/>
</dbReference>
<keyword evidence="8" id="KW-0862">Zinc</keyword>
<evidence type="ECO:0000256" key="2">
    <source>
        <dbReference type="ARBA" id="ARBA00012513"/>
    </source>
</evidence>
<dbReference type="PROSITE" id="PS50081">
    <property type="entry name" value="ZF_DAG_PE_2"/>
    <property type="match status" value="1"/>
</dbReference>
<dbReference type="PROSITE" id="PS50898">
    <property type="entry name" value="RBD"/>
    <property type="match status" value="1"/>
</dbReference>
<dbReference type="Gene3D" id="3.10.20.90">
    <property type="entry name" value="Phosphatidylinositol 3-kinase Catalytic Subunit, Chain A, domain 1"/>
    <property type="match status" value="1"/>
</dbReference>
<dbReference type="EMBL" id="LN609396">
    <property type="protein sequence ID" value="CEF59991.1"/>
    <property type="molecule type" value="Genomic_DNA"/>
</dbReference>
<dbReference type="GO" id="GO:0005524">
    <property type="term" value="F:ATP binding"/>
    <property type="evidence" value="ECO:0007669"/>
    <property type="project" value="UniProtKB-UniRule"/>
</dbReference>
<dbReference type="WBParaSite" id="SRAE_X000173200.1">
    <property type="protein sequence ID" value="SRAE_X000173200.1"/>
    <property type="gene ID" value="WBGene00267308"/>
</dbReference>
<keyword evidence="5" id="KW-0479">Metal-binding</keyword>
<evidence type="ECO:0000256" key="5">
    <source>
        <dbReference type="ARBA" id="ARBA00022723"/>
    </source>
</evidence>
<evidence type="ECO:0000256" key="14">
    <source>
        <dbReference type="ARBA" id="ARBA00079172"/>
    </source>
</evidence>
<accession>A0A090KVT8</accession>
<feature type="region of interest" description="Disordered" evidence="16">
    <location>
        <begin position="301"/>
        <end position="330"/>
    </location>
</feature>
<keyword evidence="10" id="KW-0896">Oogenesis</keyword>
<dbReference type="InterPro" id="IPR051681">
    <property type="entry name" value="Ser/Thr_Kinases-Pseudokinases"/>
</dbReference>
<keyword evidence="3" id="KW-0723">Serine/threonine-protein kinase</keyword>
<keyword evidence="6 15" id="KW-0547">Nucleotide-binding</keyword>
<keyword evidence="10" id="KW-0221">Differentiation</keyword>
<evidence type="ECO:0000256" key="6">
    <source>
        <dbReference type="ARBA" id="ARBA00022741"/>
    </source>
</evidence>
<dbReference type="EC" id="2.7.11.1" evidence="2"/>
<dbReference type="SUPFAM" id="SSF56112">
    <property type="entry name" value="Protein kinase-like (PK-like)"/>
    <property type="match status" value="1"/>
</dbReference>
<dbReference type="AlphaFoldDB" id="A0A090KVT8"/>
<reference evidence="22" key="3">
    <citation type="submission" date="2020-12" db="UniProtKB">
        <authorList>
            <consortium name="WormBaseParasite"/>
        </authorList>
    </citation>
    <scope>IDENTIFICATION</scope>
</reference>
<evidence type="ECO:0000256" key="1">
    <source>
        <dbReference type="ARBA" id="ARBA00010507"/>
    </source>
</evidence>
<dbReference type="InterPro" id="IPR001245">
    <property type="entry name" value="Ser-Thr/Tyr_kinase_cat_dom"/>
</dbReference>
<reference evidence="20" key="1">
    <citation type="submission" date="2014-09" db="EMBL/GenBank/DDBJ databases">
        <authorList>
            <person name="Aslett A.Martin."/>
        </authorList>
    </citation>
    <scope>NUCLEOTIDE SEQUENCE</scope>
    <source>
        <strain evidence="20">ED321 Heterogonic</strain>
    </source>
</reference>
<evidence type="ECO:0000313" key="20">
    <source>
        <dbReference type="EMBL" id="CEF59991.1"/>
    </source>
</evidence>
<keyword evidence="21" id="KW-1185">Reference proteome</keyword>
<dbReference type="InterPro" id="IPR029071">
    <property type="entry name" value="Ubiquitin-like_domsf"/>
</dbReference>
<dbReference type="SUPFAM" id="SSF57889">
    <property type="entry name" value="Cysteine-rich domain"/>
    <property type="match status" value="1"/>
</dbReference>
<dbReference type="PANTHER" id="PTHR44329">
    <property type="entry name" value="SERINE/THREONINE-PROTEIN KINASE TNNI3K-RELATED"/>
    <property type="match status" value="1"/>
</dbReference>
<dbReference type="Gene3D" id="1.10.510.10">
    <property type="entry name" value="Transferase(Phosphotransferase) domain 1"/>
    <property type="match status" value="1"/>
</dbReference>
<keyword evidence="9 15" id="KW-0067">ATP-binding</keyword>
<protein>
    <recommendedName>
        <fullName evidence="13">Raf homolog serine/threonine-protein kinase</fullName>
        <ecNumber evidence="2">2.7.11.1</ecNumber>
    </recommendedName>
    <alternativeName>
        <fullName evidence="14">Abnormal cell lineage protein 45</fullName>
    </alternativeName>
</protein>
<dbReference type="SMART" id="SM00220">
    <property type="entry name" value="S_TKc"/>
    <property type="match status" value="1"/>
</dbReference>
<dbReference type="PROSITE" id="PS00108">
    <property type="entry name" value="PROTEIN_KINASE_ST"/>
    <property type="match status" value="1"/>
</dbReference>
<evidence type="ECO:0000313" key="23">
    <source>
        <dbReference type="WormBase" id="SRAE_X000173200"/>
    </source>
</evidence>
<dbReference type="InterPro" id="IPR000719">
    <property type="entry name" value="Prot_kinase_dom"/>
</dbReference>
<dbReference type="PANTHER" id="PTHR44329:SF262">
    <property type="entry name" value="RAF HOMOLOG SERINE_THREONINE-PROTEIN KINASE RAF"/>
    <property type="match status" value="1"/>
</dbReference>
<dbReference type="CDD" id="cd20811">
    <property type="entry name" value="C1_Raf"/>
    <property type="match status" value="1"/>
</dbReference>
<evidence type="ECO:0000256" key="16">
    <source>
        <dbReference type="SAM" id="MobiDB-lite"/>
    </source>
</evidence>
<dbReference type="GO" id="GO:0046872">
    <property type="term" value="F:metal ion binding"/>
    <property type="evidence" value="ECO:0007669"/>
    <property type="project" value="UniProtKB-KW"/>
</dbReference>
<dbReference type="InterPro" id="IPR008271">
    <property type="entry name" value="Ser/Thr_kinase_AS"/>
</dbReference>
<dbReference type="Gene3D" id="3.30.200.20">
    <property type="entry name" value="Phosphorylase Kinase, domain 1"/>
    <property type="match status" value="1"/>
</dbReference>
<feature type="domain" description="Phorbol-ester/DAG-type" evidence="18">
    <location>
        <begin position="113"/>
        <end position="160"/>
    </location>
</feature>
<feature type="compositionally biased region" description="Polar residues" evidence="16">
    <location>
        <begin position="301"/>
        <end position="312"/>
    </location>
</feature>
<dbReference type="CTD" id="36384802"/>
<dbReference type="FunFam" id="3.30.200.20:FF:000024">
    <property type="entry name" value="B-Raf proto-oncogene serine/threonine-protein kinase"/>
    <property type="match status" value="1"/>
</dbReference>
<dbReference type="PROSITE" id="PS00479">
    <property type="entry name" value="ZF_DAG_PE_1"/>
    <property type="match status" value="1"/>
</dbReference>
<evidence type="ECO:0000256" key="13">
    <source>
        <dbReference type="ARBA" id="ARBA00070327"/>
    </source>
</evidence>
<evidence type="ECO:0000259" key="19">
    <source>
        <dbReference type="PROSITE" id="PS50898"/>
    </source>
</evidence>
<dbReference type="InterPro" id="IPR003116">
    <property type="entry name" value="RBD_dom"/>
</dbReference>
<name>A0A090KVT8_STRRB</name>
<evidence type="ECO:0000313" key="22">
    <source>
        <dbReference type="WBParaSite" id="SRAE_X000173200.1"/>
    </source>
</evidence>
<dbReference type="GO" id="GO:0006950">
    <property type="term" value="P:response to stress"/>
    <property type="evidence" value="ECO:0007669"/>
    <property type="project" value="UniProtKB-ARBA"/>
</dbReference>
<dbReference type="GeneID" id="36384802"/>
<reference evidence="21" key="2">
    <citation type="submission" date="2014-09" db="EMBL/GenBank/DDBJ databases">
        <authorList>
            <person name="Martin A.A."/>
        </authorList>
    </citation>
    <scope>NUCLEOTIDE SEQUENCE</scope>
    <source>
        <strain evidence="21">ED321</strain>
    </source>
</reference>
<evidence type="ECO:0000256" key="10">
    <source>
        <dbReference type="ARBA" id="ARBA00022943"/>
    </source>
</evidence>
<keyword evidence="4" id="KW-0808">Transferase</keyword>
<evidence type="ECO:0000256" key="3">
    <source>
        <dbReference type="ARBA" id="ARBA00022527"/>
    </source>
</evidence>
<evidence type="ECO:0000256" key="8">
    <source>
        <dbReference type="ARBA" id="ARBA00022833"/>
    </source>
</evidence>
<gene>
    <name evidence="20 22 23" type="ORF">SRAE_X000173200</name>
</gene>
<dbReference type="PROSITE" id="PS50011">
    <property type="entry name" value="PROTEIN_KINASE_DOM"/>
    <property type="match status" value="1"/>
</dbReference>
<dbReference type="SMART" id="SM00455">
    <property type="entry name" value="RBD"/>
    <property type="match status" value="1"/>
</dbReference>
<feature type="binding site" evidence="15">
    <location>
        <position position="473"/>
    </location>
    <ligand>
        <name>ATP</name>
        <dbReference type="ChEBI" id="CHEBI:30616"/>
    </ligand>
</feature>
<proteinExistence type="inferred from homology"/>
<evidence type="ECO:0000313" key="21">
    <source>
        <dbReference type="Proteomes" id="UP000035682"/>
    </source>
</evidence>
<dbReference type="GO" id="GO:0048477">
    <property type="term" value="P:oogenesis"/>
    <property type="evidence" value="ECO:0007669"/>
    <property type="project" value="UniProtKB-KW"/>
</dbReference>
<evidence type="ECO:0000256" key="4">
    <source>
        <dbReference type="ARBA" id="ARBA00022679"/>
    </source>
</evidence>
<dbReference type="InterPro" id="IPR011009">
    <property type="entry name" value="Kinase-like_dom_sf"/>
</dbReference>
<keyword evidence="11" id="KW-0469">Meiosis</keyword>
<dbReference type="GO" id="GO:0051321">
    <property type="term" value="P:meiotic cell cycle"/>
    <property type="evidence" value="ECO:0007669"/>
    <property type="project" value="UniProtKB-KW"/>
</dbReference>
<organism evidence="20">
    <name type="scientific">Strongyloides ratti</name>
    <name type="common">Parasitic roundworm</name>
    <dbReference type="NCBI Taxonomy" id="34506"/>
    <lineage>
        <taxon>Eukaryota</taxon>
        <taxon>Metazoa</taxon>
        <taxon>Ecdysozoa</taxon>
        <taxon>Nematoda</taxon>
        <taxon>Chromadorea</taxon>
        <taxon>Rhabditida</taxon>
        <taxon>Tylenchina</taxon>
        <taxon>Panagrolaimomorpha</taxon>
        <taxon>Strongyloidoidea</taxon>
        <taxon>Strongyloididae</taxon>
        <taxon>Strongyloides</taxon>
    </lineage>
</organism>
<evidence type="ECO:0000256" key="7">
    <source>
        <dbReference type="ARBA" id="ARBA00022777"/>
    </source>
</evidence>
<keyword evidence="7 20" id="KW-0418">Kinase</keyword>
<feature type="domain" description="Protein kinase" evidence="17">
    <location>
        <begin position="446"/>
        <end position="716"/>
    </location>
</feature>
<comment type="similarity">
    <text evidence="1">Belongs to the protein kinase superfamily. TKL Ser/Thr protein kinase family. RAF subfamily.</text>
</comment>
<evidence type="ECO:0000256" key="11">
    <source>
        <dbReference type="ARBA" id="ARBA00023254"/>
    </source>
</evidence>
<evidence type="ECO:0000259" key="17">
    <source>
        <dbReference type="PROSITE" id="PS50011"/>
    </source>
</evidence>
<dbReference type="Pfam" id="PF00130">
    <property type="entry name" value="C1_1"/>
    <property type="match status" value="1"/>
</dbReference>
<comment type="subunit">
    <text evidence="12">Interacts with cdf-1 in a zinc-dependent manner which promotes its activity.</text>
</comment>
<dbReference type="SUPFAM" id="SSF54236">
    <property type="entry name" value="Ubiquitin-like"/>
    <property type="match status" value="1"/>
</dbReference>
<dbReference type="SMART" id="SM00109">
    <property type="entry name" value="C1"/>
    <property type="match status" value="1"/>
</dbReference>
<dbReference type="InterPro" id="IPR017441">
    <property type="entry name" value="Protein_kinase_ATP_BS"/>
</dbReference>
<feature type="domain" description="RBD" evidence="19">
    <location>
        <begin position="28"/>
        <end position="104"/>
    </location>
</feature>
<dbReference type="Pfam" id="PF07714">
    <property type="entry name" value="PK_Tyr_Ser-Thr"/>
    <property type="match status" value="1"/>
</dbReference>